<gene>
    <name evidence="5" type="ORF">HHL10_23750</name>
</gene>
<dbReference type="SUPFAM" id="SSF51735">
    <property type="entry name" value="NAD(P)-binding Rossmann-fold domains"/>
    <property type="match status" value="1"/>
</dbReference>
<dbReference type="PANTHER" id="PTHR21089:SF1">
    <property type="entry name" value="BIFUNCTIONAL 3-DEHYDROQUINATE DEHYDRATASE_SHIKIMATE DEHYDROGENASE, CHLOROPLASTIC"/>
    <property type="match status" value="1"/>
</dbReference>
<evidence type="ECO:0000256" key="1">
    <source>
        <dbReference type="ARBA" id="ARBA00004871"/>
    </source>
</evidence>
<comment type="caution">
    <text evidence="5">The sequence shown here is derived from an EMBL/GenBank/DDBJ whole genome shotgun (WGS) entry which is preliminary data.</text>
</comment>
<organism evidence="5 6">
    <name type="scientific">Azohydromonas caseinilytica</name>
    <dbReference type="NCBI Taxonomy" id="2728836"/>
    <lineage>
        <taxon>Bacteria</taxon>
        <taxon>Pseudomonadati</taxon>
        <taxon>Pseudomonadota</taxon>
        <taxon>Betaproteobacteria</taxon>
        <taxon>Burkholderiales</taxon>
        <taxon>Sphaerotilaceae</taxon>
        <taxon>Azohydromonas</taxon>
    </lineage>
</organism>
<keyword evidence="6" id="KW-1185">Reference proteome</keyword>
<name>A0A848FI89_9BURK</name>
<reference evidence="5 6" key="1">
    <citation type="submission" date="2020-04" db="EMBL/GenBank/DDBJ databases">
        <title>Azohydromonas sp. isolated from soil.</title>
        <authorList>
            <person name="Dahal R.H."/>
        </authorList>
    </citation>
    <scope>NUCLEOTIDE SEQUENCE [LARGE SCALE GENOMIC DNA]</scope>
    <source>
        <strain evidence="5 6">G-1-1-14</strain>
    </source>
</reference>
<dbReference type="GO" id="GO:0019632">
    <property type="term" value="P:shikimate metabolic process"/>
    <property type="evidence" value="ECO:0007669"/>
    <property type="project" value="TreeGrafter"/>
</dbReference>
<dbReference type="InterPro" id="IPR013708">
    <property type="entry name" value="Shikimate_DH-bd_N"/>
</dbReference>
<dbReference type="InterPro" id="IPR022893">
    <property type="entry name" value="Shikimate_DH_fam"/>
</dbReference>
<evidence type="ECO:0000256" key="2">
    <source>
        <dbReference type="ARBA" id="ARBA00023002"/>
    </source>
</evidence>
<dbReference type="PANTHER" id="PTHR21089">
    <property type="entry name" value="SHIKIMATE DEHYDROGENASE"/>
    <property type="match status" value="1"/>
</dbReference>
<evidence type="ECO:0000256" key="3">
    <source>
        <dbReference type="ARBA" id="ARBA00023141"/>
    </source>
</evidence>
<dbReference type="Pfam" id="PF08501">
    <property type="entry name" value="Shikimate_dh_N"/>
    <property type="match status" value="1"/>
</dbReference>
<accession>A0A848FI89</accession>
<dbReference type="GO" id="GO:0009423">
    <property type="term" value="P:chorismate biosynthetic process"/>
    <property type="evidence" value="ECO:0007669"/>
    <property type="project" value="TreeGrafter"/>
</dbReference>
<dbReference type="Gene3D" id="3.40.50.10860">
    <property type="entry name" value="Leucine Dehydrogenase, chain A, domain 1"/>
    <property type="match status" value="1"/>
</dbReference>
<dbReference type="AlphaFoldDB" id="A0A848FI89"/>
<dbReference type="GO" id="GO:0009073">
    <property type="term" value="P:aromatic amino acid family biosynthetic process"/>
    <property type="evidence" value="ECO:0007669"/>
    <property type="project" value="UniProtKB-KW"/>
</dbReference>
<dbReference type="RefSeq" id="WP_169162890.1">
    <property type="nucleotide sequence ID" value="NZ_JABBFW010000025.1"/>
</dbReference>
<evidence type="ECO:0000313" key="6">
    <source>
        <dbReference type="Proteomes" id="UP000574067"/>
    </source>
</evidence>
<proteinExistence type="predicted"/>
<feature type="domain" description="Shikimate dehydrogenase substrate binding N-terminal" evidence="4">
    <location>
        <begin position="15"/>
        <end position="97"/>
    </location>
</feature>
<dbReference type="EMBL" id="JABBFW010000025">
    <property type="protein sequence ID" value="NML17989.1"/>
    <property type="molecule type" value="Genomic_DNA"/>
</dbReference>
<keyword evidence="3" id="KW-0028">Amino-acid biosynthesis</keyword>
<sequence length="270" mass="28013">MSSFTLDGATRVVAIIGDPIAQVKSPAGVTQTLQQRGRNAVVMPVHVGSANLDTFMRGAACMRNLDGVIVTVPHKLDAYRYCATASERAHFLGGVNILRRNADGRWHGDHFDGEGYVHALRKNGCEPRGRRALLAGAGGAGSAIALALLEAGVAQLAIQEPDAARRDALIGRLRARHGDQVIAGSADPRGFNLVINATPVGMQATDPLPFDVSGLDGGMFVGDVITKPAVTPLIEAARGLGCGTQVGADMFAGVCALMVEFLLADGPLAG</sequence>
<dbReference type="GO" id="GO:0050661">
    <property type="term" value="F:NADP binding"/>
    <property type="evidence" value="ECO:0007669"/>
    <property type="project" value="TreeGrafter"/>
</dbReference>
<keyword evidence="3" id="KW-0057">Aromatic amino acid biosynthesis</keyword>
<dbReference type="InterPro" id="IPR046346">
    <property type="entry name" value="Aminoacid_DH-like_N_sf"/>
</dbReference>
<dbReference type="Gene3D" id="3.40.50.720">
    <property type="entry name" value="NAD(P)-binding Rossmann-like Domain"/>
    <property type="match status" value="1"/>
</dbReference>
<dbReference type="InterPro" id="IPR036291">
    <property type="entry name" value="NAD(P)-bd_dom_sf"/>
</dbReference>
<evidence type="ECO:0000259" key="4">
    <source>
        <dbReference type="Pfam" id="PF08501"/>
    </source>
</evidence>
<evidence type="ECO:0000313" key="5">
    <source>
        <dbReference type="EMBL" id="NML17989.1"/>
    </source>
</evidence>
<dbReference type="GO" id="GO:0005829">
    <property type="term" value="C:cytosol"/>
    <property type="evidence" value="ECO:0007669"/>
    <property type="project" value="TreeGrafter"/>
</dbReference>
<comment type="pathway">
    <text evidence="1">Metabolic intermediate biosynthesis; chorismate biosynthesis; chorismate from D-erythrose 4-phosphate and phosphoenolpyruvate: step 4/7.</text>
</comment>
<keyword evidence="2" id="KW-0560">Oxidoreductase</keyword>
<dbReference type="Proteomes" id="UP000574067">
    <property type="component" value="Unassembled WGS sequence"/>
</dbReference>
<dbReference type="SUPFAM" id="SSF53223">
    <property type="entry name" value="Aminoacid dehydrogenase-like, N-terminal domain"/>
    <property type="match status" value="1"/>
</dbReference>
<dbReference type="GO" id="GO:0004764">
    <property type="term" value="F:shikimate 3-dehydrogenase (NADP+) activity"/>
    <property type="evidence" value="ECO:0007669"/>
    <property type="project" value="InterPro"/>
</dbReference>
<protein>
    <submittedName>
        <fullName evidence="5">Shikimate dehydrogenase</fullName>
    </submittedName>
</protein>